<protein>
    <submittedName>
        <fullName evidence="4">Cell division protein ZapE</fullName>
    </submittedName>
</protein>
<feature type="region of interest" description="Disordered" evidence="3">
    <location>
        <begin position="64"/>
        <end position="86"/>
    </location>
</feature>
<name>A0ABS0DBG0_9NOCA</name>
<evidence type="ECO:0000256" key="2">
    <source>
        <dbReference type="ARBA" id="ARBA00022840"/>
    </source>
</evidence>
<comment type="caution">
    <text evidence="4">The sequence shown here is derived from an EMBL/GenBank/DDBJ whole genome shotgun (WGS) entry which is preliminary data.</text>
</comment>
<sequence>MTVVALDGPQDYRRLRAEVARHRAAGTVMPSHGPQTLADQLPGGVVERMDDLGDERAEVYGAGGARLRGTAPPPTGPACAGSGSGKDGLRRSVAGVARIHGRRADGPDPCTGFAAGIYSVGGTPSFPGTTVVRVGARAFTVRSAANATLAADFAELCGAELSAADYVALAARFERWIVVGVPRLREVPPDQAMRWVNLVDVLYDADRTLTVHAAVPLEELATGVARVAGVADLGRTVSRLYEISHHRDARAG</sequence>
<evidence type="ECO:0000313" key="4">
    <source>
        <dbReference type="EMBL" id="MBF6355810.1"/>
    </source>
</evidence>
<dbReference type="PANTHER" id="PTHR12169:SF6">
    <property type="entry name" value="AFG1-LIKE ATPASE"/>
    <property type="match status" value="1"/>
</dbReference>
<accession>A0ABS0DBG0</accession>
<reference evidence="4 5" key="1">
    <citation type="submission" date="2020-10" db="EMBL/GenBank/DDBJ databases">
        <title>Identification of Nocardia species via Next-generation sequencing and recognition of intraspecies genetic diversity.</title>
        <authorList>
            <person name="Li P."/>
            <person name="Li P."/>
            <person name="Lu B."/>
        </authorList>
    </citation>
    <scope>NUCLEOTIDE SEQUENCE [LARGE SCALE GENOMIC DNA]</scope>
    <source>
        <strain evidence="4 5">BJ06-0143</strain>
    </source>
</reference>
<dbReference type="EMBL" id="JADLQN010000002">
    <property type="protein sequence ID" value="MBF6355810.1"/>
    <property type="molecule type" value="Genomic_DNA"/>
</dbReference>
<dbReference type="GO" id="GO:0051301">
    <property type="term" value="P:cell division"/>
    <property type="evidence" value="ECO:0007669"/>
    <property type="project" value="UniProtKB-KW"/>
</dbReference>
<dbReference type="Proteomes" id="UP000707731">
    <property type="component" value="Unassembled WGS sequence"/>
</dbReference>
<proteinExistence type="predicted"/>
<gene>
    <name evidence="4" type="primary">zapE</name>
    <name evidence="4" type="ORF">IU449_14845</name>
</gene>
<keyword evidence="4" id="KW-0132">Cell division</keyword>
<evidence type="ECO:0000256" key="3">
    <source>
        <dbReference type="SAM" id="MobiDB-lite"/>
    </source>
</evidence>
<keyword evidence="1" id="KW-0547">Nucleotide-binding</keyword>
<evidence type="ECO:0000256" key="1">
    <source>
        <dbReference type="ARBA" id="ARBA00022741"/>
    </source>
</evidence>
<keyword evidence="2" id="KW-0067">ATP-binding</keyword>
<dbReference type="Pfam" id="PF03969">
    <property type="entry name" value="AFG1_ATPase"/>
    <property type="match status" value="1"/>
</dbReference>
<keyword evidence="4" id="KW-0131">Cell cycle</keyword>
<dbReference type="PANTHER" id="PTHR12169">
    <property type="entry name" value="ATPASE N2B"/>
    <property type="match status" value="1"/>
</dbReference>
<organism evidence="4 5">
    <name type="scientific">Nocardia higoensis</name>
    <dbReference type="NCBI Taxonomy" id="228599"/>
    <lineage>
        <taxon>Bacteria</taxon>
        <taxon>Bacillati</taxon>
        <taxon>Actinomycetota</taxon>
        <taxon>Actinomycetes</taxon>
        <taxon>Mycobacteriales</taxon>
        <taxon>Nocardiaceae</taxon>
        <taxon>Nocardia</taxon>
    </lineage>
</organism>
<evidence type="ECO:0000313" key="5">
    <source>
        <dbReference type="Proteomes" id="UP000707731"/>
    </source>
</evidence>
<dbReference type="InterPro" id="IPR005654">
    <property type="entry name" value="ATPase_AFG1-like"/>
</dbReference>
<keyword evidence="5" id="KW-1185">Reference proteome</keyword>